<evidence type="ECO:0000256" key="3">
    <source>
        <dbReference type="ARBA" id="ARBA00023235"/>
    </source>
</evidence>
<dbReference type="EMBL" id="CAXKWB010020857">
    <property type="protein sequence ID" value="CAL4122823.1"/>
    <property type="molecule type" value="Genomic_DNA"/>
</dbReference>
<evidence type="ECO:0000256" key="4">
    <source>
        <dbReference type="SAM" id="MobiDB-lite"/>
    </source>
</evidence>
<keyword evidence="2" id="KW-0819">tRNA processing</keyword>
<keyword evidence="3" id="KW-0413">Isomerase</keyword>
<proteinExistence type="inferred from homology"/>
<dbReference type="GO" id="GO:0005634">
    <property type="term" value="C:nucleus"/>
    <property type="evidence" value="ECO:0007669"/>
    <property type="project" value="TreeGrafter"/>
</dbReference>
<dbReference type="InterPro" id="IPR020095">
    <property type="entry name" value="PsdUridine_synth_TruA_C"/>
</dbReference>
<dbReference type="GO" id="GO:0009982">
    <property type="term" value="F:pseudouridine synthase activity"/>
    <property type="evidence" value="ECO:0007669"/>
    <property type="project" value="InterPro"/>
</dbReference>
<dbReference type="SUPFAM" id="SSF55120">
    <property type="entry name" value="Pseudouridine synthase"/>
    <property type="match status" value="1"/>
</dbReference>
<accession>A0AAV2RHI2</accession>
<dbReference type="GO" id="GO:0005737">
    <property type="term" value="C:cytoplasm"/>
    <property type="evidence" value="ECO:0007669"/>
    <property type="project" value="TreeGrafter"/>
</dbReference>
<comment type="similarity">
    <text evidence="1">Belongs to the tRNA pseudouridine synthase TruA family.</text>
</comment>
<evidence type="ECO:0000256" key="2">
    <source>
        <dbReference type="ARBA" id="ARBA00022694"/>
    </source>
</evidence>
<dbReference type="InterPro" id="IPR020094">
    <property type="entry name" value="TruA/RsuA/RluB/E/F_N"/>
</dbReference>
<dbReference type="Gene3D" id="3.30.70.660">
    <property type="entry name" value="Pseudouridine synthase I, catalytic domain, C-terminal subdomain"/>
    <property type="match status" value="1"/>
</dbReference>
<name>A0AAV2RHI2_MEGNR</name>
<dbReference type="Gene3D" id="3.30.70.580">
    <property type="entry name" value="Pseudouridine synthase I, catalytic domain, N-terminal subdomain"/>
    <property type="match status" value="1"/>
</dbReference>
<dbReference type="GO" id="GO:0003723">
    <property type="term" value="F:RNA binding"/>
    <property type="evidence" value="ECO:0007669"/>
    <property type="project" value="InterPro"/>
</dbReference>
<dbReference type="InterPro" id="IPR001406">
    <property type="entry name" value="PsdUridine_synth_TruA"/>
</dbReference>
<sequence length="510" mass="59343">MELNDDKESCSVREKKKRLKKVSVDKLSREELEARVLQLEAQNVQLQNILTKKFQEESSVLKEIGKQKKRDKPFDFSKYSKRHVLLKLAYLGWDYQGYAIQDNTSKTIENNLFEALLMTKLIESRETSNYHRCGRTDKGVSAFDQVISITLRSRLNLGDQKNENGDDETLSSANMKKEIDYVDILNKVLPSEIQILAWCPVDEGFSARFDCTKRKYKYFFPKGNYNIELMNKAGQYLKGPHDYRNLCKMDVGNGVVNFKREIKNINITLINLDERDSEENHCIKSPEELELIEKKSSSYSMCVATIEGKAFLWHQVRCIMAILFLVGEGKEDPDIILQLLDVENYPRKPQYALASELPLNLYETSYEDSIEWRWNYRALLYVVTQMQTFWAQHNIKATMVRHILHDLESCLYKLEDGDGEEVCGQSLGLLGEPHSKKGYRQLMTRPKCSDLETRVDHYVKRRRLDPNILDKEKEAACENHKTDSLDPNIPDQDKDKETQYEDINKDSIPS</sequence>
<protein>
    <recommendedName>
        <fullName evidence="5">Pseudouridine synthase I TruA alpha/beta domain-containing protein</fullName>
    </recommendedName>
</protein>
<feature type="region of interest" description="Disordered" evidence="4">
    <location>
        <begin position="470"/>
        <end position="510"/>
    </location>
</feature>
<dbReference type="InterPro" id="IPR020103">
    <property type="entry name" value="PsdUridine_synth_cat_dom_sf"/>
</dbReference>
<comment type="caution">
    <text evidence="6">The sequence shown here is derived from an EMBL/GenBank/DDBJ whole genome shotgun (WGS) entry which is preliminary data.</text>
</comment>
<dbReference type="CDD" id="cd02569">
    <property type="entry name" value="PseudoU_synth_ScPus3"/>
    <property type="match status" value="1"/>
</dbReference>
<feature type="compositionally biased region" description="Basic and acidic residues" evidence="4">
    <location>
        <begin position="470"/>
        <end position="484"/>
    </location>
</feature>
<dbReference type="GO" id="GO:0031119">
    <property type="term" value="P:tRNA pseudouridine synthesis"/>
    <property type="evidence" value="ECO:0007669"/>
    <property type="project" value="TreeGrafter"/>
</dbReference>
<evidence type="ECO:0000313" key="6">
    <source>
        <dbReference type="EMBL" id="CAL4122823.1"/>
    </source>
</evidence>
<dbReference type="NCBIfam" id="TIGR00071">
    <property type="entry name" value="hisT_truA"/>
    <property type="match status" value="1"/>
</dbReference>
<reference evidence="6 7" key="1">
    <citation type="submission" date="2024-05" db="EMBL/GenBank/DDBJ databases">
        <authorList>
            <person name="Wallberg A."/>
        </authorList>
    </citation>
    <scope>NUCLEOTIDE SEQUENCE [LARGE SCALE GENOMIC DNA]</scope>
</reference>
<dbReference type="GO" id="GO:1990481">
    <property type="term" value="P:mRNA pseudouridine synthesis"/>
    <property type="evidence" value="ECO:0007669"/>
    <property type="project" value="TreeGrafter"/>
</dbReference>
<organism evidence="6 7">
    <name type="scientific">Meganyctiphanes norvegica</name>
    <name type="common">Northern krill</name>
    <name type="synonym">Thysanopoda norvegica</name>
    <dbReference type="NCBI Taxonomy" id="48144"/>
    <lineage>
        <taxon>Eukaryota</taxon>
        <taxon>Metazoa</taxon>
        <taxon>Ecdysozoa</taxon>
        <taxon>Arthropoda</taxon>
        <taxon>Crustacea</taxon>
        <taxon>Multicrustacea</taxon>
        <taxon>Malacostraca</taxon>
        <taxon>Eumalacostraca</taxon>
        <taxon>Eucarida</taxon>
        <taxon>Euphausiacea</taxon>
        <taxon>Euphausiidae</taxon>
        <taxon>Meganyctiphanes</taxon>
    </lineage>
</organism>
<dbReference type="HAMAP" id="MF_00171">
    <property type="entry name" value="TruA"/>
    <property type="match status" value="1"/>
</dbReference>
<dbReference type="FunFam" id="3.30.70.580:FF:000007">
    <property type="entry name" value="tRNA pseudouridine synthase"/>
    <property type="match status" value="1"/>
</dbReference>
<dbReference type="InterPro" id="IPR020097">
    <property type="entry name" value="PsdUridine_synth_TruA_a/b_dom"/>
</dbReference>
<dbReference type="Pfam" id="PF01416">
    <property type="entry name" value="PseudoU_synth_1"/>
    <property type="match status" value="1"/>
</dbReference>
<gene>
    <name evidence="6" type="ORF">MNOR_LOCUS23545</name>
</gene>
<evidence type="ECO:0000313" key="7">
    <source>
        <dbReference type="Proteomes" id="UP001497623"/>
    </source>
</evidence>
<dbReference type="Proteomes" id="UP001497623">
    <property type="component" value="Unassembled WGS sequence"/>
</dbReference>
<dbReference type="AlphaFoldDB" id="A0AAV2RHI2"/>
<keyword evidence="7" id="KW-1185">Reference proteome</keyword>
<evidence type="ECO:0000256" key="1">
    <source>
        <dbReference type="ARBA" id="ARBA00009375"/>
    </source>
</evidence>
<feature type="domain" description="Pseudouridine synthase I TruA alpha/beta" evidence="5">
    <location>
        <begin position="235"/>
        <end position="367"/>
    </location>
</feature>
<evidence type="ECO:0000259" key="5">
    <source>
        <dbReference type="Pfam" id="PF01416"/>
    </source>
</evidence>
<dbReference type="InterPro" id="IPR041707">
    <property type="entry name" value="Pus3-like"/>
</dbReference>
<feature type="compositionally biased region" description="Basic and acidic residues" evidence="4">
    <location>
        <begin position="491"/>
        <end position="510"/>
    </location>
</feature>
<dbReference type="PANTHER" id="PTHR11142">
    <property type="entry name" value="PSEUDOURIDYLATE SYNTHASE"/>
    <property type="match status" value="1"/>
</dbReference>
<dbReference type="PANTHER" id="PTHR11142:SF5">
    <property type="entry name" value="TRNA PSEUDOURIDINE(38_39) SYNTHASE"/>
    <property type="match status" value="1"/>
</dbReference>